<organism evidence="1 3">
    <name type="scientific">Methylorubrum extorquens</name>
    <name type="common">Methylobacterium dichloromethanicum</name>
    <name type="synonym">Methylobacterium extorquens</name>
    <dbReference type="NCBI Taxonomy" id="408"/>
    <lineage>
        <taxon>Bacteria</taxon>
        <taxon>Pseudomonadati</taxon>
        <taxon>Pseudomonadota</taxon>
        <taxon>Alphaproteobacteria</taxon>
        <taxon>Hyphomicrobiales</taxon>
        <taxon>Methylobacteriaceae</taxon>
        <taxon>Methylorubrum</taxon>
    </lineage>
</organism>
<dbReference type="AlphaFoldDB" id="A0A2N9AJT0"/>
<dbReference type="Proteomes" id="UP001223720">
    <property type="component" value="Chromosome"/>
</dbReference>
<proteinExistence type="predicted"/>
<protein>
    <submittedName>
        <fullName evidence="2">DUF2171 domain-containing protein</fullName>
    </submittedName>
</protein>
<dbReference type="EMBL" id="LT962688">
    <property type="protein sequence ID" value="SOR27608.1"/>
    <property type="molecule type" value="Genomic_DNA"/>
</dbReference>
<dbReference type="Pfam" id="PF09939">
    <property type="entry name" value="DUF2171"/>
    <property type="match status" value="1"/>
</dbReference>
<sequence length="99" mass="11398">MSMNVIDGEEGRPLLDLIIAGMTVVDRDGTRIGSVDKVEGGHLKICRADQEPRNQHQYVTPDWIAAVDDRVRLNRTFDEARRLWAHEPYAKRHHLQRAI</sequence>
<dbReference type="EMBL" id="CP073633">
    <property type="protein sequence ID" value="WHQ69572.1"/>
    <property type="molecule type" value="Genomic_DNA"/>
</dbReference>
<dbReference type="Proteomes" id="UP000233769">
    <property type="component" value="Chromosome tk0001"/>
</dbReference>
<accession>A0A2N9AJT0</accession>
<evidence type="ECO:0000313" key="2">
    <source>
        <dbReference type="EMBL" id="WHQ69572.1"/>
    </source>
</evidence>
<name>A0A2N9AJT0_METEX</name>
<reference evidence="3" key="1">
    <citation type="submission" date="2017-10" db="EMBL/GenBank/DDBJ databases">
        <authorList>
            <person name="Regsiter A."/>
            <person name="William W."/>
        </authorList>
    </citation>
    <scope>NUCLEOTIDE SEQUENCE [LARGE SCALE GENOMIC DNA]</scope>
</reference>
<dbReference type="RefSeq" id="WP_056118533.1">
    <property type="nucleotide sequence ID" value="NZ_CP073633.1"/>
</dbReference>
<dbReference type="InterPro" id="IPR018684">
    <property type="entry name" value="DUF2171"/>
</dbReference>
<reference evidence="2" key="3">
    <citation type="journal article" date="2022" name="Biotechnol. Bioprocess Eng.">
        <title>Pan-genome Analysis Reveals Comparative Genomic Features of Central Metabolic Pathways in Methylorubrum extorquens.</title>
        <authorList>
            <person name="Lee G.M."/>
            <person name="Scott-Nevros Z.K."/>
            <person name="Lee S.-M."/>
            <person name="Kim D."/>
        </authorList>
    </citation>
    <scope>NUCLEOTIDE SEQUENCE</scope>
    <source>
        <strain evidence="2">ATCC 55366</strain>
    </source>
</reference>
<gene>
    <name evidence="2" type="ORF">KEC54_25105</name>
    <name evidence="1" type="ORF">TK0001_1006</name>
</gene>
<evidence type="ECO:0000313" key="1">
    <source>
        <dbReference type="EMBL" id="SOR27608.1"/>
    </source>
</evidence>
<reference evidence="1" key="2">
    <citation type="submission" date="2017-10" db="EMBL/GenBank/DDBJ databases">
        <authorList>
            <person name="Banno H."/>
            <person name="Chua N.-H."/>
        </authorList>
    </citation>
    <scope>NUCLEOTIDE SEQUENCE [LARGE SCALE GENOMIC DNA]</scope>
    <source>
        <strain evidence="1">TK 0001</strain>
    </source>
</reference>
<evidence type="ECO:0000313" key="3">
    <source>
        <dbReference type="Proteomes" id="UP000233769"/>
    </source>
</evidence>